<reference evidence="1 2" key="1">
    <citation type="submission" date="2016-10" db="EMBL/GenBank/DDBJ databases">
        <authorList>
            <person name="de Groot N.N."/>
        </authorList>
    </citation>
    <scope>NUCLEOTIDE SEQUENCE [LARGE SCALE GENOMIC DNA]</scope>
    <source>
        <strain evidence="1 2">CGMCC 1.10434</strain>
    </source>
</reference>
<name>A0A1H8QCF1_9BACI</name>
<gene>
    <name evidence="1" type="ORF">SAMN04488134_108119</name>
</gene>
<proteinExistence type="predicted"/>
<evidence type="ECO:0000313" key="2">
    <source>
        <dbReference type="Proteomes" id="UP000199300"/>
    </source>
</evidence>
<dbReference type="STRING" id="872970.SAMN04488134_108119"/>
<accession>A0A1H8QCF1</accession>
<evidence type="ECO:0000313" key="1">
    <source>
        <dbReference type="EMBL" id="SEO51892.1"/>
    </source>
</evidence>
<dbReference type="PROSITE" id="PS51257">
    <property type="entry name" value="PROKAR_LIPOPROTEIN"/>
    <property type="match status" value="1"/>
</dbReference>
<dbReference type="Proteomes" id="UP000199300">
    <property type="component" value="Unassembled WGS sequence"/>
</dbReference>
<protein>
    <recommendedName>
        <fullName evidence="3">D-glucuronyl C5-epimerase C-terminus</fullName>
    </recommendedName>
</protein>
<keyword evidence="2" id="KW-1185">Reference proteome</keyword>
<dbReference type="EMBL" id="FODJ01000008">
    <property type="protein sequence ID" value="SEO51892.1"/>
    <property type="molecule type" value="Genomic_DNA"/>
</dbReference>
<dbReference type="AlphaFoldDB" id="A0A1H8QCF1"/>
<evidence type="ECO:0008006" key="3">
    <source>
        <dbReference type="Google" id="ProtNLM"/>
    </source>
</evidence>
<organism evidence="1 2">
    <name type="scientific">Amphibacillus marinus</name>
    <dbReference type="NCBI Taxonomy" id="872970"/>
    <lineage>
        <taxon>Bacteria</taxon>
        <taxon>Bacillati</taxon>
        <taxon>Bacillota</taxon>
        <taxon>Bacilli</taxon>
        <taxon>Bacillales</taxon>
        <taxon>Bacillaceae</taxon>
        <taxon>Amphibacillus</taxon>
    </lineage>
</organism>
<sequence>MYAYNKLKIRLGLIIFTCFLAGCDQDMKTSKDLNLDKEVLRVSLYNEASPTDYQLIDWQDRALAFDRLIFDQEAEGNYLPLIWDDRQYNSFGLPAYVGDGRLHNDGAQEAVTNIAAIVSASLLGEDKSEGEDYVSQLSAFFSEEEGIILNNPAGSSETTSMWYLLYPTILFAHASDLYESNDLLREQLLTAIESWYQAYLVMYDNGNPDFDYTGFNFNTNEPYRNDVWTEPDSAVGIGLLMYYGYEMTEETKYLDAAINTMDYMENYFGSPLYEALMYFGPYLAAKLNAYHGTTYDIAGFMDDNFNASSIPRGGWGSIIGQWGNYEMNGLFGSATDGGGFAFSMNTFAGAGAIVPVAAYDARFARSIGQWMLHLASNSRYYFATETNDENQSCTYFNNDCADIEDSIKYAIPYEGIRKDSNGRTPWFGGDPTVYGWAETDFSLYSGAHTGILASLITATNIEQILRLDLNATRFFEDENYPTSLFYNPYQEEKELIYEVTSAGEVNLFNTLTNEVIVSNVNDSVAVEIEADRALVIVELPSDAEVIKEDGGYYVSNQLISTELIAVAVSGIEENESVSGKITLDVEVVANYETEIAEITLELDEHTLIFNENEAVTFTTKDYRSGPKRMRVGIETTDGKTDHTYLRMQFK</sequence>